<comment type="caution">
    <text evidence="2">The sequence shown here is derived from an EMBL/GenBank/DDBJ whole genome shotgun (WGS) entry which is preliminary data.</text>
</comment>
<gene>
    <name evidence="2" type="ORF">FMUND_8254</name>
</gene>
<organism evidence="2 3">
    <name type="scientific">Fusarium mundagurra</name>
    <dbReference type="NCBI Taxonomy" id="1567541"/>
    <lineage>
        <taxon>Eukaryota</taxon>
        <taxon>Fungi</taxon>
        <taxon>Dikarya</taxon>
        <taxon>Ascomycota</taxon>
        <taxon>Pezizomycotina</taxon>
        <taxon>Sordariomycetes</taxon>
        <taxon>Hypocreomycetidae</taxon>
        <taxon>Hypocreales</taxon>
        <taxon>Nectriaceae</taxon>
        <taxon>Fusarium</taxon>
        <taxon>Fusarium fujikuroi species complex</taxon>
    </lineage>
</organism>
<evidence type="ECO:0000313" key="3">
    <source>
        <dbReference type="Proteomes" id="UP000544331"/>
    </source>
</evidence>
<dbReference type="AlphaFoldDB" id="A0A8H5YHN6"/>
<dbReference type="PANTHER" id="PTHR34598">
    <property type="entry name" value="BLL6449 PROTEIN"/>
    <property type="match status" value="1"/>
</dbReference>
<evidence type="ECO:0008006" key="4">
    <source>
        <dbReference type="Google" id="ProtNLM"/>
    </source>
</evidence>
<proteinExistence type="inferred from homology"/>
<dbReference type="EMBL" id="JAAOAN010000274">
    <property type="protein sequence ID" value="KAF5712820.1"/>
    <property type="molecule type" value="Genomic_DNA"/>
</dbReference>
<comment type="similarity">
    <text evidence="1">Belongs to the asaB hydroxylase/desaturase family.</text>
</comment>
<dbReference type="PANTHER" id="PTHR34598:SF3">
    <property type="entry name" value="OXIDOREDUCTASE AN1597"/>
    <property type="match status" value="1"/>
</dbReference>
<evidence type="ECO:0000256" key="1">
    <source>
        <dbReference type="ARBA" id="ARBA00023604"/>
    </source>
</evidence>
<name>A0A8H5YHN6_9HYPO</name>
<reference evidence="2 3" key="1">
    <citation type="submission" date="2020-05" db="EMBL/GenBank/DDBJ databases">
        <title>Identification and distribution of gene clusters putatively required for synthesis of sphingolipid metabolism inhibitors in phylogenetically diverse species of the filamentous fungus Fusarium.</title>
        <authorList>
            <person name="Kim H.-S."/>
            <person name="Busman M."/>
            <person name="Brown D.W."/>
            <person name="Divon H."/>
            <person name="Uhlig S."/>
            <person name="Proctor R.H."/>
        </authorList>
    </citation>
    <scope>NUCLEOTIDE SEQUENCE [LARGE SCALE GENOMIC DNA]</scope>
    <source>
        <strain evidence="2 3">NRRL 66235</strain>
    </source>
</reference>
<sequence>MTKVLKNDSTRLAEVSYFEPLAIHAREKPYISNVPFVETDGPWNNLNQVKYEAPITDIRGHENEFSLAKNGFEYIQRKFTDPPVGHVDSLDHPYVLEMERFLKQQYGASMVLVYDALVRKVGVDGFFQQADAAHIDHTPENCRWRLQVALDKRGLTGIKPRRIQLITAWKPLTNCVTQWPITVCDTSTVSREDCYPVDTVFPHYASELYHVGYNKAHKWFYLSNQTNEEVLIMQIYDSDTPDLAGCPHMALDVGRDEIHKGRRDSTEVRAILVYM</sequence>
<keyword evidence="3" id="KW-1185">Reference proteome</keyword>
<dbReference type="Proteomes" id="UP000544331">
    <property type="component" value="Unassembled WGS sequence"/>
</dbReference>
<protein>
    <recommendedName>
        <fullName evidence="4">Methyltransferase</fullName>
    </recommendedName>
</protein>
<dbReference type="InterPro" id="IPR044053">
    <property type="entry name" value="AsaB-like"/>
</dbReference>
<dbReference type="NCBIfam" id="NF041278">
    <property type="entry name" value="CmcJ_NvfI_EfuI"/>
    <property type="match status" value="1"/>
</dbReference>
<dbReference type="OrthoDB" id="5099514at2759"/>
<dbReference type="GO" id="GO:0016491">
    <property type="term" value="F:oxidoreductase activity"/>
    <property type="evidence" value="ECO:0007669"/>
    <property type="project" value="InterPro"/>
</dbReference>
<evidence type="ECO:0000313" key="2">
    <source>
        <dbReference type="EMBL" id="KAF5712820.1"/>
    </source>
</evidence>
<accession>A0A8H5YHN6</accession>